<dbReference type="SUPFAM" id="SSF56601">
    <property type="entry name" value="beta-lactamase/transpeptidase-like"/>
    <property type="match status" value="1"/>
</dbReference>
<comment type="caution">
    <text evidence="3">The sequence shown here is derived from an EMBL/GenBank/DDBJ whole genome shotgun (WGS) entry which is preliminary data.</text>
</comment>
<feature type="domain" description="Beta-lactamase-related" evidence="2">
    <location>
        <begin position="51"/>
        <end position="352"/>
    </location>
</feature>
<feature type="signal peptide" evidence="1">
    <location>
        <begin position="1"/>
        <end position="24"/>
    </location>
</feature>
<gene>
    <name evidence="3" type="ORF">Ari01nite_19150</name>
</gene>
<dbReference type="EMBL" id="BOMV01000013">
    <property type="protein sequence ID" value="GIE94450.1"/>
    <property type="molecule type" value="Genomic_DNA"/>
</dbReference>
<keyword evidence="3" id="KW-0378">Hydrolase</keyword>
<organism evidence="3 4">
    <name type="scientific">Paractinoplanes rishiriensis</name>
    <dbReference type="NCBI Taxonomy" id="1050105"/>
    <lineage>
        <taxon>Bacteria</taxon>
        <taxon>Bacillati</taxon>
        <taxon>Actinomycetota</taxon>
        <taxon>Actinomycetes</taxon>
        <taxon>Micromonosporales</taxon>
        <taxon>Micromonosporaceae</taxon>
        <taxon>Paractinoplanes</taxon>
    </lineage>
</organism>
<protein>
    <submittedName>
        <fullName evidence="3">Serine hydrolase</fullName>
    </submittedName>
</protein>
<dbReference type="Proteomes" id="UP000636960">
    <property type="component" value="Unassembled WGS sequence"/>
</dbReference>
<proteinExistence type="predicted"/>
<evidence type="ECO:0000259" key="2">
    <source>
        <dbReference type="Pfam" id="PF00144"/>
    </source>
</evidence>
<dbReference type="InterPro" id="IPR050491">
    <property type="entry name" value="AmpC-like"/>
</dbReference>
<keyword evidence="4" id="KW-1185">Reference proteome</keyword>
<dbReference type="GO" id="GO:0016787">
    <property type="term" value="F:hydrolase activity"/>
    <property type="evidence" value="ECO:0007669"/>
    <property type="project" value="UniProtKB-KW"/>
</dbReference>
<dbReference type="PANTHER" id="PTHR46825:SF7">
    <property type="entry name" value="D-ALANYL-D-ALANINE CARBOXYPEPTIDASE"/>
    <property type="match status" value="1"/>
</dbReference>
<evidence type="ECO:0000313" key="4">
    <source>
        <dbReference type="Proteomes" id="UP000636960"/>
    </source>
</evidence>
<dbReference type="PANTHER" id="PTHR46825">
    <property type="entry name" value="D-ALANYL-D-ALANINE-CARBOXYPEPTIDASE/ENDOPEPTIDASE AMPH"/>
    <property type="match status" value="1"/>
</dbReference>
<dbReference type="InterPro" id="IPR012338">
    <property type="entry name" value="Beta-lactam/transpept-like"/>
</dbReference>
<dbReference type="Pfam" id="PF00144">
    <property type="entry name" value="Beta-lactamase"/>
    <property type="match status" value="1"/>
</dbReference>
<dbReference type="InterPro" id="IPR001466">
    <property type="entry name" value="Beta-lactam-related"/>
</dbReference>
<dbReference type="Gene3D" id="3.40.710.10">
    <property type="entry name" value="DD-peptidase/beta-lactamase superfamily"/>
    <property type="match status" value="1"/>
</dbReference>
<feature type="chain" id="PRO_5039512570" evidence="1">
    <location>
        <begin position="25"/>
        <end position="398"/>
    </location>
</feature>
<accession>A0A919JVN4</accession>
<evidence type="ECO:0000256" key="1">
    <source>
        <dbReference type="SAM" id="SignalP"/>
    </source>
</evidence>
<keyword evidence="1" id="KW-0732">Signal</keyword>
<dbReference type="RefSeq" id="WP_203780761.1">
    <property type="nucleotide sequence ID" value="NZ_BOMV01000013.1"/>
</dbReference>
<dbReference type="AlphaFoldDB" id="A0A919JVN4"/>
<name>A0A919JVN4_9ACTN</name>
<evidence type="ECO:0000313" key="3">
    <source>
        <dbReference type="EMBL" id="GIE94450.1"/>
    </source>
</evidence>
<reference evidence="3" key="1">
    <citation type="submission" date="2021-01" db="EMBL/GenBank/DDBJ databases">
        <title>Whole genome shotgun sequence of Actinoplanes rishiriensis NBRC 108556.</title>
        <authorList>
            <person name="Komaki H."/>
            <person name="Tamura T."/>
        </authorList>
    </citation>
    <scope>NUCLEOTIDE SEQUENCE</scope>
    <source>
        <strain evidence="3">NBRC 108556</strain>
    </source>
</reference>
<sequence length="398" mass="42843">MRRRIATSLATVTLVVLGIGAAPAAAATSSARPVAATKEDALRAALDRVTAAGLPGTFAEVRNGHHTWRGASGVADVVTGRAMRPGYQHRVASITKTFVATTVLQLVAERKIALDAPLGQYLPEYARDGATVRTLLNHTSTIGNYISVLFADPATDIERYRTETVPPRELARLGLAMPPTAGYAYSNTNFVLLGLIIEKVTGRPAAAEITRRIIRPLGLRGTYFPGTYPHIAGPHAKAYIPWFDGELRDFSVYNMSWLGMAGELVSTTADLDRFYRALLTGRLLRPAEMTAMRTVVPWDEATPEAGGYGLGIYSVALTCGPVWGHDGLALGHSTFSWHSPDGSRQATIALNMTHYQIPGEPDLILGATLEFLDLALCGPTVSMRATSKPFVPVDRFSL</sequence>